<dbReference type="HOGENOM" id="CLU_007327_0_0_1"/>
<dbReference type="OrthoDB" id="426293at2759"/>
<dbReference type="PANTHER" id="PTHR16027:SF6">
    <property type="entry name" value="DILUTE DOMAIN-CONTAINING PROTEIN"/>
    <property type="match status" value="1"/>
</dbReference>
<protein>
    <submittedName>
        <fullName evidence="4">Dilute domain-containing protein-like protein</fullName>
    </submittedName>
</protein>
<dbReference type="STRING" id="857340.A0A086STS3"/>
<dbReference type="InterPro" id="IPR036770">
    <property type="entry name" value="Ankyrin_rpt-contain_sf"/>
</dbReference>
<reference evidence="5" key="1">
    <citation type="journal article" date="2014" name="Genome Announc.">
        <title>Genome sequence and annotation of Acremonium chrysogenum, producer of the beta-lactam antibiotic cephalosporin C.</title>
        <authorList>
            <person name="Terfehr D."/>
            <person name="Dahlmann T.A."/>
            <person name="Specht T."/>
            <person name="Zadra I."/>
            <person name="Kuernsteiner H."/>
            <person name="Kueck U."/>
        </authorList>
    </citation>
    <scope>NUCLEOTIDE SEQUENCE [LARGE SCALE GENOMIC DNA]</scope>
    <source>
        <strain evidence="5">ATCC 11550 / CBS 779.69 / DSM 880 / IAM 14645 / JCM 23072 / IMI 49137</strain>
    </source>
</reference>
<dbReference type="SMART" id="SM00248">
    <property type="entry name" value="ANK"/>
    <property type="match status" value="3"/>
</dbReference>
<dbReference type="GO" id="GO:0051020">
    <property type="term" value="F:GTPase binding"/>
    <property type="evidence" value="ECO:0007669"/>
    <property type="project" value="TreeGrafter"/>
</dbReference>
<name>A0A086STS3_HAPC1</name>
<dbReference type="Gene3D" id="1.25.40.20">
    <property type="entry name" value="Ankyrin repeat-containing domain"/>
    <property type="match status" value="1"/>
</dbReference>
<dbReference type="PANTHER" id="PTHR16027">
    <property type="entry name" value="DILUTE DOMAIN-CONTAINING PROTEIN YPR089W"/>
    <property type="match status" value="1"/>
</dbReference>
<dbReference type="AlphaFoldDB" id="A0A086STS3"/>
<evidence type="ECO:0000259" key="3">
    <source>
        <dbReference type="PROSITE" id="PS51126"/>
    </source>
</evidence>
<dbReference type="SMART" id="SM01132">
    <property type="entry name" value="DIL"/>
    <property type="match status" value="1"/>
</dbReference>
<organism evidence="4 5">
    <name type="scientific">Hapsidospora chrysogenum (strain ATCC 11550 / CBS 779.69 / DSM 880 / IAM 14645 / JCM 23072 / IMI 49137)</name>
    <name type="common">Acremonium chrysogenum</name>
    <dbReference type="NCBI Taxonomy" id="857340"/>
    <lineage>
        <taxon>Eukaryota</taxon>
        <taxon>Fungi</taxon>
        <taxon>Dikarya</taxon>
        <taxon>Ascomycota</taxon>
        <taxon>Pezizomycotina</taxon>
        <taxon>Sordariomycetes</taxon>
        <taxon>Hypocreomycetidae</taxon>
        <taxon>Hypocreales</taxon>
        <taxon>Bionectriaceae</taxon>
        <taxon>Hapsidospora</taxon>
    </lineage>
</organism>
<dbReference type="Pfam" id="PF01843">
    <property type="entry name" value="DIL"/>
    <property type="match status" value="1"/>
</dbReference>
<evidence type="ECO:0000256" key="1">
    <source>
        <dbReference type="PROSITE-ProRule" id="PRU00023"/>
    </source>
</evidence>
<evidence type="ECO:0000313" key="4">
    <source>
        <dbReference type="EMBL" id="KFH40505.1"/>
    </source>
</evidence>
<keyword evidence="5" id="KW-1185">Reference proteome</keyword>
<proteinExistence type="predicted"/>
<dbReference type="InterPro" id="IPR002710">
    <property type="entry name" value="Dilute_dom"/>
</dbReference>
<feature type="domain" description="Dilute" evidence="3">
    <location>
        <begin position="391"/>
        <end position="686"/>
    </location>
</feature>
<feature type="region of interest" description="Disordered" evidence="2">
    <location>
        <begin position="500"/>
        <end position="519"/>
    </location>
</feature>
<dbReference type="PROSITE" id="PS51126">
    <property type="entry name" value="DILUTE"/>
    <property type="match status" value="1"/>
</dbReference>
<evidence type="ECO:0000256" key="2">
    <source>
        <dbReference type="SAM" id="MobiDB-lite"/>
    </source>
</evidence>
<comment type="caution">
    <text evidence="4">The sequence shown here is derived from an EMBL/GenBank/DDBJ whole genome shotgun (WGS) entry which is preliminary data.</text>
</comment>
<feature type="region of interest" description="Disordered" evidence="2">
    <location>
        <begin position="1"/>
        <end position="50"/>
    </location>
</feature>
<dbReference type="InterPro" id="IPR002110">
    <property type="entry name" value="Ankyrin_rpt"/>
</dbReference>
<feature type="region of interest" description="Disordered" evidence="2">
    <location>
        <begin position="688"/>
        <end position="745"/>
    </location>
</feature>
<feature type="repeat" description="ANK" evidence="1">
    <location>
        <begin position="168"/>
        <end position="200"/>
    </location>
</feature>
<dbReference type="Pfam" id="PF12796">
    <property type="entry name" value="Ank_2"/>
    <property type="match status" value="1"/>
</dbReference>
<gene>
    <name evidence="4" type="ORF">ACRE_088100</name>
</gene>
<dbReference type="InterPro" id="IPR037986">
    <property type="entry name" value="Myo5p-like_CBD_DIL"/>
</dbReference>
<dbReference type="PROSITE" id="PS50297">
    <property type="entry name" value="ANK_REP_REGION"/>
    <property type="match status" value="1"/>
</dbReference>
<dbReference type="Proteomes" id="UP000029964">
    <property type="component" value="Unassembled WGS sequence"/>
</dbReference>
<sequence length="816" mass="91924">MDLGASNDGDGGEQHHQQQPRALPPDLPQSLDDDRHRPAESYVPETEMYDGWQGESQFLTSPVPAKPLNFGNLSINDPEFDDNVPKAPTDSDTRLMEMLAAQANHLSGPDLEDEQAIIDDEKLSESEKKSMLQKALNMAASNGDVERLKRLLEGNARPFVDVNSPDEDGTPPLIYASCFGHETSVHALIDAGADVNRQDRNQWSALMWAMTNRHKGIAKLLLDNGASSDQKTSSGRTAFDFVPPDSEMSYYLHNNGYSIGTAGVTDDFYSPGFSQDKFEEEMAENEMRRRLMMESARDLEVDLGNVGMDDQPEPADEFEEEQQEFDWSRCLHDQMFVFQEHELDRILDIVITKMTPQRSPSQKPVPANMIFLSARYAHYHSSPDLLERLLVSAMDRINDVVERCQWDMTILAFWISNATLLLHYLKKDAGLVEATAEFQAHLAELINEIFILIVRDAERRLDKVLDAAMLDHEIIPGFEDITFQNEWKLFKRKATVKEEPLEKRFRPPSPKQRAKPAPRNVTSLLSSTLFVLDLYDIHSVITAQIISQLIYWIGAELFNRIMSNRKYLARTKAMQIRMNISILEDWARSNNRQAEHYEAGDMKSSGETTADAARQHLAPVIQLLQWLQCFSSLGADDLEALVGTLQQLKRLTPQQLLHAANHYRPEVGEKGLPKSAMKYIVAIQKEAALKRDRRRSRNASPLPDSSPVTPVKGSKSNGHGQETPGSVQDTPGVNHDSDDDDAPENLLLDPALMLPFTLPSVTDMLVSYGAGFGGVNRERERKYIPTVPPEFLEKLEVGGARKGPMYGEKDWENEEV</sequence>
<accession>A0A086STS3</accession>
<keyword evidence="1" id="KW-0040">ANK repeat</keyword>
<evidence type="ECO:0000313" key="5">
    <source>
        <dbReference type="Proteomes" id="UP000029964"/>
    </source>
</evidence>
<dbReference type="EMBL" id="JPKY01000195">
    <property type="protein sequence ID" value="KFH40505.1"/>
    <property type="molecule type" value="Genomic_DNA"/>
</dbReference>
<dbReference type="CDD" id="cd15473">
    <property type="entry name" value="Myo5p-like_CBD_DIL_ANK"/>
    <property type="match status" value="1"/>
</dbReference>
<dbReference type="SUPFAM" id="SSF48403">
    <property type="entry name" value="Ankyrin repeat"/>
    <property type="match status" value="1"/>
</dbReference>
<dbReference type="InterPro" id="IPR052072">
    <property type="entry name" value="Vascular_dev_regulator"/>
</dbReference>
<feature type="compositionally biased region" description="Polar residues" evidence="2">
    <location>
        <begin position="714"/>
        <end position="731"/>
    </location>
</feature>
<dbReference type="PROSITE" id="PS50088">
    <property type="entry name" value="ANK_REPEAT"/>
    <property type="match status" value="1"/>
</dbReference>